<evidence type="ECO:0000256" key="5">
    <source>
        <dbReference type="ARBA" id="ARBA00023136"/>
    </source>
</evidence>
<dbReference type="Pfam" id="PF04819">
    <property type="entry name" value="DUF716"/>
    <property type="match status" value="1"/>
</dbReference>
<comment type="subcellular location">
    <subcellularLocation>
        <location evidence="1">Membrane</location>
        <topology evidence="1">Multi-pass membrane protein</topology>
    </subcellularLocation>
</comment>
<keyword evidence="9" id="KW-1185">Reference proteome</keyword>
<dbReference type="EMBL" id="LR743596">
    <property type="protein sequence ID" value="CAA2625313.1"/>
    <property type="molecule type" value="Genomic_DNA"/>
</dbReference>
<dbReference type="GO" id="GO:0016020">
    <property type="term" value="C:membrane"/>
    <property type="evidence" value="ECO:0007669"/>
    <property type="project" value="UniProtKB-SubCell"/>
</dbReference>
<dbReference type="AlphaFoldDB" id="A0A7I8J5L5"/>
<organism evidence="8">
    <name type="scientific">Spirodela intermedia</name>
    <name type="common">Intermediate duckweed</name>
    <dbReference type="NCBI Taxonomy" id="51605"/>
    <lineage>
        <taxon>Eukaryota</taxon>
        <taxon>Viridiplantae</taxon>
        <taxon>Streptophyta</taxon>
        <taxon>Embryophyta</taxon>
        <taxon>Tracheophyta</taxon>
        <taxon>Spermatophyta</taxon>
        <taxon>Magnoliopsida</taxon>
        <taxon>Liliopsida</taxon>
        <taxon>Araceae</taxon>
        <taxon>Lemnoideae</taxon>
        <taxon>Spirodela</taxon>
    </lineage>
</organism>
<feature type="transmembrane region" description="Helical" evidence="7">
    <location>
        <begin position="173"/>
        <end position="191"/>
    </location>
</feature>
<evidence type="ECO:0000256" key="6">
    <source>
        <dbReference type="SAM" id="MobiDB-lite"/>
    </source>
</evidence>
<name>A0A7I8J5L5_SPIIN</name>
<dbReference type="PANTHER" id="PTHR46285">
    <property type="entry name" value="PROTEINASE INHIBITOR I4, SERPIN (DUF716)-RELATED"/>
    <property type="match status" value="1"/>
</dbReference>
<comment type="similarity">
    <text evidence="2">Belongs to the TMEM45 family.</text>
</comment>
<keyword evidence="5 7" id="KW-0472">Membrane</keyword>
<protein>
    <submittedName>
        <fullName evidence="8">Uncharacterized protein</fullName>
    </submittedName>
</protein>
<evidence type="ECO:0000256" key="2">
    <source>
        <dbReference type="ARBA" id="ARBA00006948"/>
    </source>
</evidence>
<dbReference type="EMBL" id="CACRZD030000009">
    <property type="protein sequence ID" value="CAA6664693.1"/>
    <property type="molecule type" value="Genomic_DNA"/>
</dbReference>
<evidence type="ECO:0000313" key="8">
    <source>
        <dbReference type="EMBL" id="CAA2625313.1"/>
    </source>
</evidence>
<reference evidence="8 9" key="1">
    <citation type="submission" date="2019-12" db="EMBL/GenBank/DDBJ databases">
        <authorList>
            <person name="Scholz U."/>
            <person name="Mascher M."/>
            <person name="Fiebig A."/>
        </authorList>
    </citation>
    <scope>NUCLEOTIDE SEQUENCE</scope>
</reference>
<feature type="region of interest" description="Disordered" evidence="6">
    <location>
        <begin position="1"/>
        <end position="25"/>
    </location>
</feature>
<evidence type="ECO:0000256" key="3">
    <source>
        <dbReference type="ARBA" id="ARBA00022692"/>
    </source>
</evidence>
<sequence length="228" mass="25861">MELFTGPHKGQPLTTTGPSFRPPPQLRAPPYLSLPRLRHLRSPLRPAPVAGQVRAHPDPRRRRLLPQLLMFTSIPQTTWAWRASIISSCRPSSSCRSSHNLMGIGFPRSFAVSFVRSASILFQGLWFILMGFVLWTPALVFKGCFMHMRKAHGGPLPWRCALHRAKSLVNLQFSWFLAGVSIFSVLFYLYVTRSTGSSGIHLESQRRTEETQSFVHMSKGFAEMDLER</sequence>
<dbReference type="PANTHER" id="PTHR46285:SF3">
    <property type="entry name" value="PROTEINASE INHIBITOR I4, SERPIN (DUF716)"/>
    <property type="match status" value="1"/>
</dbReference>
<proteinExistence type="inferred from homology"/>
<evidence type="ECO:0000313" key="9">
    <source>
        <dbReference type="Proteomes" id="UP001189122"/>
    </source>
</evidence>
<dbReference type="InterPro" id="IPR006904">
    <property type="entry name" value="DUF716"/>
</dbReference>
<gene>
    <name evidence="8" type="ORF">SI7747_09011082</name>
</gene>
<evidence type="ECO:0000256" key="7">
    <source>
        <dbReference type="SAM" id="Phobius"/>
    </source>
</evidence>
<accession>A0A7I8J5L5</accession>
<feature type="transmembrane region" description="Helical" evidence="7">
    <location>
        <begin position="120"/>
        <end position="141"/>
    </location>
</feature>
<dbReference type="Proteomes" id="UP001189122">
    <property type="component" value="Unassembled WGS sequence"/>
</dbReference>
<evidence type="ECO:0000256" key="1">
    <source>
        <dbReference type="ARBA" id="ARBA00004141"/>
    </source>
</evidence>
<keyword evidence="4 7" id="KW-1133">Transmembrane helix</keyword>
<keyword evidence="3 7" id="KW-0812">Transmembrane</keyword>
<evidence type="ECO:0000256" key="4">
    <source>
        <dbReference type="ARBA" id="ARBA00022989"/>
    </source>
</evidence>